<evidence type="ECO:0000313" key="3">
    <source>
        <dbReference type="RefSeq" id="XP_006818241.1"/>
    </source>
</evidence>
<gene>
    <name evidence="3" type="primary">LOC102803539</name>
</gene>
<feature type="non-terminal residue" evidence="3">
    <location>
        <position position="1"/>
    </location>
</feature>
<proteinExistence type="predicted"/>
<evidence type="ECO:0000313" key="2">
    <source>
        <dbReference type="Proteomes" id="UP000694865"/>
    </source>
</evidence>
<accession>A0ABM0ME00</accession>
<feature type="compositionally biased region" description="Polar residues" evidence="1">
    <location>
        <begin position="122"/>
        <end position="133"/>
    </location>
</feature>
<feature type="non-terminal residue" evidence="3">
    <location>
        <position position="156"/>
    </location>
</feature>
<name>A0ABM0ME00_SACKO</name>
<feature type="region of interest" description="Disordered" evidence="1">
    <location>
        <begin position="87"/>
        <end position="156"/>
    </location>
</feature>
<keyword evidence="2" id="KW-1185">Reference proteome</keyword>
<organism evidence="2 3">
    <name type="scientific">Saccoglossus kowalevskii</name>
    <name type="common">Acorn worm</name>
    <dbReference type="NCBI Taxonomy" id="10224"/>
    <lineage>
        <taxon>Eukaryota</taxon>
        <taxon>Metazoa</taxon>
        <taxon>Hemichordata</taxon>
        <taxon>Enteropneusta</taxon>
        <taxon>Harrimaniidae</taxon>
        <taxon>Saccoglossus</taxon>
    </lineage>
</organism>
<dbReference type="Proteomes" id="UP000694865">
    <property type="component" value="Unplaced"/>
</dbReference>
<feature type="compositionally biased region" description="Polar residues" evidence="1">
    <location>
        <begin position="142"/>
        <end position="156"/>
    </location>
</feature>
<sequence>PSALGTNYPPNALDGDGQIKETNIMSHDGNMFLDPNMIAQSNIPEYAEVGSLPRELLDHKSLNVCGKEHNITQPYASTTLVMPANIKDNLDKNYGNGNNLDKPWLQPPYYGSKKRHDKSIDTENSGDSSSCTLPSHLRMHDSSATSPVSDSGSYTQ</sequence>
<dbReference type="RefSeq" id="XP_006818241.1">
    <property type="nucleotide sequence ID" value="XM_006818178.1"/>
</dbReference>
<evidence type="ECO:0000256" key="1">
    <source>
        <dbReference type="SAM" id="MobiDB-lite"/>
    </source>
</evidence>
<protein>
    <submittedName>
        <fullName evidence="3">Uncharacterized protein LOC102803539</fullName>
    </submittedName>
</protein>
<dbReference type="GeneID" id="102803539"/>
<reference evidence="3" key="1">
    <citation type="submission" date="2025-08" db="UniProtKB">
        <authorList>
            <consortium name="RefSeq"/>
        </authorList>
    </citation>
    <scope>IDENTIFICATION</scope>
    <source>
        <tissue evidence="3">Testes</tissue>
    </source>
</reference>